<dbReference type="CDD" id="cd03250">
    <property type="entry name" value="ABCC_MRP_domain1"/>
    <property type="match status" value="1"/>
</dbReference>
<dbReference type="InterPro" id="IPR027417">
    <property type="entry name" value="P-loop_NTPase"/>
</dbReference>
<feature type="transmembrane region" description="Helical" evidence="5">
    <location>
        <begin position="42"/>
        <end position="62"/>
    </location>
</feature>
<comment type="subcellular location">
    <subcellularLocation>
        <location evidence="1">Membrane</location>
        <topology evidence="1">Multi-pass membrane protein</topology>
    </subcellularLocation>
</comment>
<dbReference type="Pfam" id="PF00005">
    <property type="entry name" value="ABC_tran"/>
    <property type="match status" value="1"/>
</dbReference>
<dbReference type="InterPro" id="IPR003439">
    <property type="entry name" value="ABC_transporter-like_ATP-bd"/>
</dbReference>
<dbReference type="GO" id="GO:0042626">
    <property type="term" value="F:ATPase-coupled transmembrane transporter activity"/>
    <property type="evidence" value="ECO:0007669"/>
    <property type="project" value="TreeGrafter"/>
</dbReference>
<keyword evidence="5" id="KW-0812">Transmembrane</keyword>
<dbReference type="Gene3D" id="3.40.50.300">
    <property type="entry name" value="P-loop containing nucleotide triphosphate hydrolases"/>
    <property type="match status" value="1"/>
</dbReference>
<dbReference type="GO" id="GO:0016020">
    <property type="term" value="C:membrane"/>
    <property type="evidence" value="ECO:0007669"/>
    <property type="project" value="UniProtKB-SubCell"/>
</dbReference>
<comment type="caution">
    <text evidence="7">The sequence shown here is derived from an EMBL/GenBank/DDBJ whole genome shotgun (WGS) entry which is preliminary data.</text>
</comment>
<dbReference type="GO" id="GO:0016887">
    <property type="term" value="F:ATP hydrolysis activity"/>
    <property type="evidence" value="ECO:0007669"/>
    <property type="project" value="InterPro"/>
</dbReference>
<evidence type="ECO:0000256" key="5">
    <source>
        <dbReference type="SAM" id="Phobius"/>
    </source>
</evidence>
<evidence type="ECO:0000259" key="6">
    <source>
        <dbReference type="PROSITE" id="PS50893"/>
    </source>
</evidence>
<organism evidence="7 8">
    <name type="scientific">Ridgeia piscesae</name>
    <name type="common">Tubeworm</name>
    <dbReference type="NCBI Taxonomy" id="27915"/>
    <lineage>
        <taxon>Eukaryota</taxon>
        <taxon>Metazoa</taxon>
        <taxon>Spiralia</taxon>
        <taxon>Lophotrochozoa</taxon>
        <taxon>Annelida</taxon>
        <taxon>Polychaeta</taxon>
        <taxon>Sedentaria</taxon>
        <taxon>Canalipalpata</taxon>
        <taxon>Sabellida</taxon>
        <taxon>Siboglinidae</taxon>
        <taxon>Ridgeia</taxon>
    </lineage>
</organism>
<evidence type="ECO:0000313" key="7">
    <source>
        <dbReference type="EMBL" id="KAK2183850.1"/>
    </source>
</evidence>
<dbReference type="EMBL" id="JAODUO010000293">
    <property type="protein sequence ID" value="KAK2183850.1"/>
    <property type="molecule type" value="Genomic_DNA"/>
</dbReference>
<keyword evidence="3" id="KW-0547">Nucleotide-binding</keyword>
<dbReference type="Proteomes" id="UP001209878">
    <property type="component" value="Unassembled WGS sequence"/>
</dbReference>
<dbReference type="AlphaFoldDB" id="A0AAD9NWP2"/>
<gene>
    <name evidence="7" type="ORF">NP493_294g01035</name>
</gene>
<dbReference type="SMART" id="SM00382">
    <property type="entry name" value="AAA"/>
    <property type="match status" value="1"/>
</dbReference>
<feature type="domain" description="ABC transporter" evidence="6">
    <location>
        <begin position="67"/>
        <end position="296"/>
    </location>
</feature>
<comment type="similarity">
    <text evidence="2">Belongs to the ABC transporter superfamily. ABCC family. Conjugate transporter (TC 3.A.1.208) subfamily.</text>
</comment>
<feature type="transmembrane region" description="Helical" evidence="5">
    <location>
        <begin position="471"/>
        <end position="492"/>
    </location>
</feature>
<dbReference type="PROSITE" id="PS50893">
    <property type="entry name" value="ABC_TRANSPORTER_2"/>
    <property type="match status" value="1"/>
</dbReference>
<keyword evidence="4" id="KW-0067">ATP-binding</keyword>
<dbReference type="PROSITE" id="PS00211">
    <property type="entry name" value="ABC_TRANSPORTER_1"/>
    <property type="match status" value="1"/>
</dbReference>
<evidence type="ECO:0000256" key="4">
    <source>
        <dbReference type="ARBA" id="ARBA00022840"/>
    </source>
</evidence>
<feature type="transmembrane region" description="Helical" evidence="5">
    <location>
        <begin position="12"/>
        <end position="36"/>
    </location>
</feature>
<keyword evidence="8" id="KW-1185">Reference proteome</keyword>
<dbReference type="PANTHER" id="PTHR24223:SF456">
    <property type="entry name" value="MULTIDRUG RESISTANCE-ASSOCIATED PROTEIN LETHAL(2)03659"/>
    <property type="match status" value="1"/>
</dbReference>
<evidence type="ECO:0000256" key="2">
    <source>
        <dbReference type="ARBA" id="ARBA00009726"/>
    </source>
</evidence>
<evidence type="ECO:0000256" key="1">
    <source>
        <dbReference type="ARBA" id="ARBA00004141"/>
    </source>
</evidence>
<protein>
    <recommendedName>
        <fullName evidence="6">ABC transporter domain-containing protein</fullName>
    </recommendedName>
</protein>
<dbReference type="InterPro" id="IPR003593">
    <property type="entry name" value="AAA+_ATPase"/>
</dbReference>
<sequence length="500" mass="54593">MEISLIKARNRFIGILVFSTFGEHFIIFVVVIATVLIGNGPLTPATIFPVMVLLNTLSLAVVRKMPVAVRNIGELFTTTRRLQAEGVPTLENINFEVRPRELLAVIGPVGSGKSSLLMALLGELPLREGSTVKLEGKVAYTSQESWIFSASVRQNILFGQPFDKERYETAIRAAALTNDLKMMPDGDQTLVGERGVSVSGGQKARISLARAVYFNADIYLLDDPLSAVDASVGRHLFNQCICGTLRDKPRILVTHQLQYLKAADRILVLKQGHVYGMGSYVELVKSGVDISSLLHQVESSNTSHVSVIKTHSMPPGGNTVAPVEVVEMIGKTASVGDEVDIPTIVRSCSIDESTSDIPGQVSRSLDRNYLNQFPVESELRKSLLSRSVDIKEAFSQQTPATRGHHLLVPRPFSQSFSLGENRQSMSLESLGAIDDSVDGDLDQVAPLQEEEGVVTGTVPAKVYLKYFQSGTGVAGVIFFVLVNIVAQTSYVFSDWWLSIW</sequence>
<dbReference type="GO" id="GO:0005524">
    <property type="term" value="F:ATP binding"/>
    <property type="evidence" value="ECO:0007669"/>
    <property type="project" value="UniProtKB-KW"/>
</dbReference>
<name>A0AAD9NWP2_RIDPI</name>
<evidence type="ECO:0000256" key="3">
    <source>
        <dbReference type="ARBA" id="ARBA00022741"/>
    </source>
</evidence>
<dbReference type="PANTHER" id="PTHR24223">
    <property type="entry name" value="ATP-BINDING CASSETTE SUB-FAMILY C"/>
    <property type="match status" value="1"/>
</dbReference>
<proteinExistence type="inferred from homology"/>
<dbReference type="InterPro" id="IPR050173">
    <property type="entry name" value="ABC_transporter_C-like"/>
</dbReference>
<dbReference type="SUPFAM" id="SSF52540">
    <property type="entry name" value="P-loop containing nucleoside triphosphate hydrolases"/>
    <property type="match status" value="1"/>
</dbReference>
<keyword evidence="5" id="KW-0472">Membrane</keyword>
<keyword evidence="5" id="KW-1133">Transmembrane helix</keyword>
<accession>A0AAD9NWP2</accession>
<evidence type="ECO:0000313" key="8">
    <source>
        <dbReference type="Proteomes" id="UP001209878"/>
    </source>
</evidence>
<dbReference type="FunFam" id="3.40.50.300:FF:000482">
    <property type="entry name" value="Multidrug resistance-associated protein member 4"/>
    <property type="match status" value="1"/>
</dbReference>
<dbReference type="InterPro" id="IPR017871">
    <property type="entry name" value="ABC_transporter-like_CS"/>
</dbReference>
<reference evidence="7" key="1">
    <citation type="journal article" date="2023" name="Mol. Biol. Evol.">
        <title>Third-Generation Sequencing Reveals the Adaptive Role of the Epigenome in Three Deep-Sea Polychaetes.</title>
        <authorList>
            <person name="Perez M."/>
            <person name="Aroh O."/>
            <person name="Sun Y."/>
            <person name="Lan Y."/>
            <person name="Juniper S.K."/>
            <person name="Young C.R."/>
            <person name="Angers B."/>
            <person name="Qian P.Y."/>
        </authorList>
    </citation>
    <scope>NUCLEOTIDE SEQUENCE</scope>
    <source>
        <strain evidence="7">R07B-5</strain>
    </source>
</reference>